<evidence type="ECO:0000313" key="2">
    <source>
        <dbReference type="Proteomes" id="UP000039324"/>
    </source>
</evidence>
<reference evidence="1 2" key="1">
    <citation type="submission" date="2015-02" db="EMBL/GenBank/DDBJ databases">
        <authorList>
            <person name="Chooi Y.-H."/>
        </authorList>
    </citation>
    <scope>NUCLEOTIDE SEQUENCE [LARGE SCALE GENOMIC DNA]</scope>
    <source>
        <strain evidence="1">E3</strain>
    </source>
</reference>
<evidence type="ECO:0000313" key="1">
    <source>
        <dbReference type="EMBL" id="CEP00856.1"/>
    </source>
</evidence>
<organism evidence="1 2">
    <name type="scientific">Plasmodiophora brassicae</name>
    <name type="common">Clubroot disease agent</name>
    <dbReference type="NCBI Taxonomy" id="37360"/>
    <lineage>
        <taxon>Eukaryota</taxon>
        <taxon>Sar</taxon>
        <taxon>Rhizaria</taxon>
        <taxon>Endomyxa</taxon>
        <taxon>Phytomyxea</taxon>
        <taxon>Plasmodiophorida</taxon>
        <taxon>Plasmodiophoridae</taxon>
        <taxon>Plasmodiophora</taxon>
    </lineage>
</organism>
<dbReference type="SUPFAM" id="SSF48403">
    <property type="entry name" value="Ankyrin repeat"/>
    <property type="match status" value="1"/>
</dbReference>
<sequence length="635" mass="69103">MSSSSLADAGRDGGGVVVPPLPPELWEMIATHVAADDLRSRMALASVSRGMFDGPSGRRIRYESILHQVFPGGDAAGKLTGAGVVAQLDVFMRDFADRGLTRAVHLKHLAERIPAVIHFHSVYAVLDAILPLATSRAALLDRLDRLIEAPTPEFLLRALAEVCLTRRTRQCLDLLRARCAATNSTLKVPSPTTTTEDVDAAVAHLRLALDEQDFAYLPAEYVGDTHGDALPCNVMHLMMQGVPAGLLVDDAATTMQEGGARLPDRVLSGPLYFYMSAAAHGSPLRHFQSSLAGIALDLDHPVSFLDGVRDVSLLVPDEQDLTPVKRAVFRDQVGVVDDLARMDARVLHDPTGEPAFLFAVRCARWPSVALIAALVNPESPSSAWQMRSAMPKWRNALLTACSAGVVDLFDHVSFDGERRQTDWVVPDALLLSVDAGNHTCLHLAVYSGWRYREQVVPVALDRVEDVVRALCDRAVALRLLVPFVSVRTNNGRTALMGAIAAGLNSVIGILFDYLERHASPDDIWALLSVQDRHNRSALHFAVDEQNARAFDLVVACLQRQAPARVPHLLALRNHENRTALDLMPADDPVWASVRANLSIATSSSSSLLAAARLRRRALGADVADHNHNLSEKLYL</sequence>
<proteinExistence type="predicted"/>
<dbReference type="OrthoDB" id="7464126at2759"/>
<dbReference type="Gene3D" id="1.25.40.20">
    <property type="entry name" value="Ankyrin repeat-containing domain"/>
    <property type="match status" value="1"/>
</dbReference>
<gene>
    <name evidence="1" type="ORF">PBRA_008168</name>
</gene>
<keyword evidence="2" id="KW-1185">Reference proteome</keyword>
<dbReference type="InterPro" id="IPR036770">
    <property type="entry name" value="Ankyrin_rpt-contain_sf"/>
</dbReference>
<dbReference type="EMBL" id="CDSF01000103">
    <property type="protein sequence ID" value="CEP00856.1"/>
    <property type="molecule type" value="Genomic_DNA"/>
</dbReference>
<accession>A0A0G4J0M7</accession>
<protein>
    <submittedName>
        <fullName evidence="1">Uncharacterized protein</fullName>
    </submittedName>
</protein>
<name>A0A0G4J0M7_PLABS</name>
<dbReference type="Proteomes" id="UP000039324">
    <property type="component" value="Unassembled WGS sequence"/>
</dbReference>
<dbReference type="AlphaFoldDB" id="A0A0G4J0M7"/>